<keyword evidence="3" id="KW-1185">Reference proteome</keyword>
<accession>A0A2N3WNI8</accession>
<evidence type="ECO:0000313" key="2">
    <source>
        <dbReference type="EMBL" id="PKV95436.1"/>
    </source>
</evidence>
<evidence type="ECO:0000313" key="4">
    <source>
        <dbReference type="Proteomes" id="UP000550260"/>
    </source>
</evidence>
<protein>
    <submittedName>
        <fullName evidence="1">Heme-binding protein</fullName>
    </submittedName>
    <submittedName>
        <fullName evidence="2">Uncharacterized protein GlcG (DUF336 family)</fullName>
    </submittedName>
</protein>
<organism evidence="2 3">
    <name type="scientific">Amycolatopsis echigonensis</name>
    <dbReference type="NCBI Taxonomy" id="2576905"/>
    <lineage>
        <taxon>Bacteria</taxon>
        <taxon>Bacillati</taxon>
        <taxon>Actinomycetota</taxon>
        <taxon>Actinomycetes</taxon>
        <taxon>Pseudonocardiales</taxon>
        <taxon>Pseudonocardiaceae</taxon>
        <taxon>Amycolatopsis</taxon>
    </lineage>
</organism>
<accession>A0A8E2B0C0</accession>
<dbReference type="InterPro" id="IPR052517">
    <property type="entry name" value="GlcG_carb_metab_protein"/>
</dbReference>
<gene>
    <name evidence="2" type="ORF">ATK30_6356</name>
    <name evidence="1" type="ORF">H5411_04465</name>
</gene>
<name>A0A2N3WNI8_9PSEU</name>
<dbReference type="Proteomes" id="UP000233750">
    <property type="component" value="Unassembled WGS sequence"/>
</dbReference>
<dbReference type="InterPro" id="IPR038084">
    <property type="entry name" value="PduO/GlcC-like_sf"/>
</dbReference>
<comment type="caution">
    <text evidence="2">The sequence shown here is derived from an EMBL/GenBank/DDBJ whole genome shotgun (WGS) entry which is preliminary data.</text>
</comment>
<dbReference type="PANTHER" id="PTHR34309">
    <property type="entry name" value="SLR1406 PROTEIN"/>
    <property type="match status" value="1"/>
</dbReference>
<dbReference type="EMBL" id="JACJHR010000004">
    <property type="protein sequence ID" value="MBB2498392.1"/>
    <property type="molecule type" value="Genomic_DNA"/>
</dbReference>
<dbReference type="Gene3D" id="3.30.450.150">
    <property type="entry name" value="Haem-degrading domain"/>
    <property type="match status" value="1"/>
</dbReference>
<evidence type="ECO:0000313" key="1">
    <source>
        <dbReference type="EMBL" id="MBB2498392.1"/>
    </source>
</evidence>
<dbReference type="AlphaFoldDB" id="A0A2N3WNI8"/>
<dbReference type="InterPro" id="IPR005624">
    <property type="entry name" value="PduO/GlcC-like"/>
</dbReference>
<dbReference type="RefSeq" id="WP_101438546.1">
    <property type="nucleotide sequence ID" value="NZ_JACJHR010000004.1"/>
</dbReference>
<dbReference type="Pfam" id="PF03928">
    <property type="entry name" value="HbpS-like"/>
    <property type="match status" value="1"/>
</dbReference>
<sequence>MPEPVGEYPDYDWLSVLIDVAKAEARDLGVAFSFAVVDSRADLLYFERQPEAPLYTCPLSQDKAYTAGRTGRSTADWSGMFQDDLIVSRDLMALERFVPLPGGEPISLQGRCLGALGVSGGTWRQDVAVARSAVASLRNFDQQV</sequence>
<proteinExistence type="predicted"/>
<reference evidence="2 3" key="1">
    <citation type="submission" date="2017-12" db="EMBL/GenBank/DDBJ databases">
        <title>Sequencing the genomes of 1000 Actinobacteria strains.</title>
        <authorList>
            <person name="Klenk H.-P."/>
        </authorList>
    </citation>
    <scope>NUCLEOTIDE SEQUENCE [LARGE SCALE GENOMIC DNA]</scope>
    <source>
        <strain evidence="2 3">DSM 45165</strain>
    </source>
</reference>
<evidence type="ECO:0000313" key="3">
    <source>
        <dbReference type="Proteomes" id="UP000233750"/>
    </source>
</evidence>
<dbReference type="EMBL" id="PJMY01000003">
    <property type="protein sequence ID" value="PKV95436.1"/>
    <property type="molecule type" value="Genomic_DNA"/>
</dbReference>
<dbReference type="OrthoDB" id="9778896at2"/>
<dbReference type="Proteomes" id="UP000550260">
    <property type="component" value="Unassembled WGS sequence"/>
</dbReference>
<reference evidence="1 4" key="2">
    <citation type="submission" date="2020-08" db="EMBL/GenBank/DDBJ databases">
        <title>Amycolatopsis echigonensis JCM 21831.</title>
        <authorList>
            <person name="Tedsree N."/>
            <person name="Kuncharoen N."/>
            <person name="Likhitwitayawuid K."/>
            <person name="Tanasupawat S."/>
        </authorList>
    </citation>
    <scope>NUCLEOTIDE SEQUENCE [LARGE SCALE GENOMIC DNA]</scope>
    <source>
        <strain evidence="1 4">JCM 21831</strain>
    </source>
</reference>
<dbReference type="PANTHER" id="PTHR34309:SF1">
    <property type="entry name" value="PROTEIN GLCG"/>
    <property type="match status" value="1"/>
</dbReference>
<dbReference type="SUPFAM" id="SSF143744">
    <property type="entry name" value="GlcG-like"/>
    <property type="match status" value="1"/>
</dbReference>